<name>A0AAX4PG12_9CHLO</name>
<dbReference type="InterPro" id="IPR036412">
    <property type="entry name" value="HAD-like_sf"/>
</dbReference>
<gene>
    <name evidence="9" type="ORF">HKI87_10g62680</name>
</gene>
<comment type="similarity">
    <text evidence="1">Belongs to the 5'(3')-deoxyribonucleotidase family.</text>
</comment>
<evidence type="ECO:0000313" key="10">
    <source>
        <dbReference type="Proteomes" id="UP001472866"/>
    </source>
</evidence>
<protein>
    <submittedName>
        <fullName evidence="9">Purine 5'-nucleotidase</fullName>
    </submittedName>
</protein>
<dbReference type="NCBIfam" id="TIGR02244">
    <property type="entry name" value="HAD-IG-Ncltidse"/>
    <property type="match status" value="1"/>
</dbReference>
<evidence type="ECO:0000256" key="6">
    <source>
        <dbReference type="PIRSR" id="PIRSR017434-2"/>
    </source>
</evidence>
<comment type="cofactor">
    <cofactor evidence="6">
        <name>Mg(2+)</name>
        <dbReference type="ChEBI" id="CHEBI:18420"/>
    </cofactor>
    <text evidence="6">Binds 1 Mg(2+) ion per subunit.</text>
</comment>
<feature type="region of interest" description="Disordered" evidence="8">
    <location>
        <begin position="56"/>
        <end position="77"/>
    </location>
</feature>
<feature type="binding site" evidence="6">
    <location>
        <position position="416"/>
    </location>
    <ligand>
        <name>Mg(2+)</name>
        <dbReference type="ChEBI" id="CHEBI:18420"/>
    </ligand>
</feature>
<keyword evidence="3" id="KW-0378">Hydrolase</keyword>
<dbReference type="InterPro" id="IPR016695">
    <property type="entry name" value="Pur_nucleotidase"/>
</dbReference>
<dbReference type="GO" id="GO:0008253">
    <property type="term" value="F:5'-nucleotidase activity"/>
    <property type="evidence" value="ECO:0007669"/>
    <property type="project" value="TreeGrafter"/>
</dbReference>
<dbReference type="PANTHER" id="PTHR12103">
    <property type="entry name" value="5'-NUCLEOTIDASE DOMAIN-CONTAINING"/>
    <property type="match status" value="1"/>
</dbReference>
<reference evidence="9 10" key="1">
    <citation type="submission" date="2024-03" db="EMBL/GenBank/DDBJ databases">
        <title>Complete genome sequence of the green alga Chloropicon roscoffensis RCC1871.</title>
        <authorList>
            <person name="Lemieux C."/>
            <person name="Pombert J.-F."/>
            <person name="Otis C."/>
            <person name="Turmel M."/>
        </authorList>
    </citation>
    <scope>NUCLEOTIDE SEQUENCE [LARGE SCALE GENOMIC DNA]</scope>
    <source>
        <strain evidence="9 10">RCC1871</strain>
    </source>
</reference>
<keyword evidence="4 6" id="KW-0460">Magnesium</keyword>
<feature type="binding site" evidence="6">
    <location>
        <position position="112"/>
    </location>
    <ligand>
        <name>GMP</name>
        <dbReference type="ChEBI" id="CHEBI:58115"/>
    </ligand>
</feature>
<evidence type="ECO:0000256" key="5">
    <source>
        <dbReference type="PIRSR" id="PIRSR017434-1"/>
    </source>
</evidence>
<proteinExistence type="inferred from homology"/>
<dbReference type="PIRSF" id="PIRSF017434">
    <property type="entry name" value="Purine_5'-nucleotidase"/>
    <property type="match status" value="1"/>
</dbReference>
<keyword evidence="2 6" id="KW-0479">Metal-binding</keyword>
<evidence type="ECO:0000256" key="2">
    <source>
        <dbReference type="ARBA" id="ARBA00022723"/>
    </source>
</evidence>
<sequence length="582" mass="67363">MRLARSPSVATRSQGPLPASSFVRVNLGSIARRFLGTRPTSLAQHHQQYSILEQEDGGRNVFFPPPPPRPTEHKPGTCDTEIWSDLKDDRRRIYCNRSLNMTSIRAVGFDMDYTLAQYKPETFEALAYRLTTEKLVRVFGYPSEVMDLEFDWKYMIRGLTIDKKRGNVLKLDRHKYVKIAYHGFRKLTTDERRHYHTTERTNPFDEPRTYTQIDTLFALAEAYMFIQLVDMKDSASGGLLVGKTYEEIYGDIRNSIDLCHRDGSLKRGVAADPAKYIHEDKNLVPLLKDLKFSGKKLFIVTNSLWDYTNIVMNFLIGGRMGSDKNLDWLEHFEVVVTGSAKPRFFNENQPLFQVETQSGALLNTDEGNPMANLDDHNDELDPVPAGKVFQGGNYKILNRMLNLTSDANSEILYVGDHIYGDILKSKKTLGWRTMLIVPEMEHEIEVMNRNIGMPKQLFHMRRRRDALEDQLQRVRWKIAERDGGLTQFPEEDKENMESEMAILNEEYEELREEHSRHLAEFQGKFHTIWGQFMKTGYQNSRFANQIGRFACLYTSHVGNLAYYSPNKSYRALQDELPHDALL</sequence>
<evidence type="ECO:0000256" key="3">
    <source>
        <dbReference type="ARBA" id="ARBA00022801"/>
    </source>
</evidence>
<evidence type="ECO:0000256" key="7">
    <source>
        <dbReference type="SAM" id="Coils"/>
    </source>
</evidence>
<dbReference type="Proteomes" id="UP001472866">
    <property type="component" value="Chromosome 10"/>
</dbReference>
<organism evidence="9 10">
    <name type="scientific">Chloropicon roscoffensis</name>
    <dbReference type="NCBI Taxonomy" id="1461544"/>
    <lineage>
        <taxon>Eukaryota</taxon>
        <taxon>Viridiplantae</taxon>
        <taxon>Chlorophyta</taxon>
        <taxon>Chloropicophyceae</taxon>
        <taxon>Chloropicales</taxon>
        <taxon>Chloropicaceae</taxon>
        <taxon>Chloropicon</taxon>
    </lineage>
</organism>
<feature type="active site" description="Nucleophile" evidence="5">
    <location>
        <position position="110"/>
    </location>
</feature>
<dbReference type="SUPFAM" id="SSF56784">
    <property type="entry name" value="HAD-like"/>
    <property type="match status" value="1"/>
</dbReference>
<keyword evidence="7" id="KW-0175">Coiled coil</keyword>
<dbReference type="Gene3D" id="3.40.50.1000">
    <property type="entry name" value="HAD superfamily/HAD-like"/>
    <property type="match status" value="2"/>
</dbReference>
<dbReference type="InterPro" id="IPR023214">
    <property type="entry name" value="HAD_sf"/>
</dbReference>
<evidence type="ECO:0000256" key="4">
    <source>
        <dbReference type="ARBA" id="ARBA00022842"/>
    </source>
</evidence>
<feature type="active site" description="Proton donor" evidence="5">
    <location>
        <position position="112"/>
    </location>
</feature>
<accession>A0AAX4PG12</accession>
<dbReference type="GO" id="GO:0046872">
    <property type="term" value="F:metal ion binding"/>
    <property type="evidence" value="ECO:0007669"/>
    <property type="project" value="UniProtKB-KW"/>
</dbReference>
<evidence type="ECO:0000256" key="1">
    <source>
        <dbReference type="ARBA" id="ARBA00009589"/>
    </source>
</evidence>
<dbReference type="PANTHER" id="PTHR12103:SF15">
    <property type="entry name" value="CYTOSOLIC PURINE 5'-NUCLEOTIDASE"/>
    <property type="match status" value="1"/>
</dbReference>
<keyword evidence="10" id="KW-1185">Reference proteome</keyword>
<feature type="coiled-coil region" evidence="7">
    <location>
        <begin position="493"/>
        <end position="524"/>
    </location>
</feature>
<evidence type="ECO:0000256" key="8">
    <source>
        <dbReference type="SAM" id="MobiDB-lite"/>
    </source>
</evidence>
<dbReference type="Pfam" id="PF05761">
    <property type="entry name" value="5_nucleotid"/>
    <property type="match status" value="1"/>
</dbReference>
<dbReference type="InterPro" id="IPR008380">
    <property type="entry name" value="HAD-SF_hydro_IG_5-nucl"/>
</dbReference>
<dbReference type="EMBL" id="CP151510">
    <property type="protein sequence ID" value="WZN64711.1"/>
    <property type="molecule type" value="Genomic_DNA"/>
</dbReference>
<dbReference type="AlphaFoldDB" id="A0AAX4PG12"/>
<feature type="binding site" evidence="6">
    <location>
        <position position="110"/>
    </location>
    <ligand>
        <name>Mg(2+)</name>
        <dbReference type="ChEBI" id="CHEBI:18420"/>
    </ligand>
</feature>
<evidence type="ECO:0000313" key="9">
    <source>
        <dbReference type="EMBL" id="WZN64711.1"/>
    </source>
</evidence>